<evidence type="ECO:0000313" key="8">
    <source>
        <dbReference type="Proteomes" id="UP000614216"/>
    </source>
</evidence>
<comment type="subcellular location">
    <subcellularLocation>
        <location evidence="1">Secreted</location>
    </subcellularLocation>
</comment>
<dbReference type="InterPro" id="IPR022044">
    <property type="entry name" value="TcdB_toxin_mid/C"/>
</dbReference>
<dbReference type="Pfam" id="PF12256">
    <property type="entry name" value="TcdB_toxin_midN"/>
    <property type="match status" value="1"/>
</dbReference>
<dbReference type="Pfam" id="PF03534">
    <property type="entry name" value="SpvB"/>
    <property type="match status" value="1"/>
</dbReference>
<evidence type="ECO:0000256" key="2">
    <source>
        <dbReference type="ARBA" id="ARBA00022525"/>
    </source>
</evidence>
<protein>
    <submittedName>
        <fullName evidence="7">Insecticidal toxin complex protein</fullName>
    </submittedName>
</protein>
<evidence type="ECO:0000259" key="5">
    <source>
        <dbReference type="Pfam" id="PF12255"/>
    </source>
</evidence>
<dbReference type="InterPro" id="IPR028994">
    <property type="entry name" value="Integrin_alpha_N"/>
</dbReference>
<evidence type="ECO:0000313" key="7">
    <source>
        <dbReference type="EMBL" id="MBL6447658.1"/>
    </source>
</evidence>
<proteinExistence type="predicted"/>
<feature type="compositionally biased region" description="Polar residues" evidence="4">
    <location>
        <begin position="8"/>
        <end position="29"/>
    </location>
</feature>
<feature type="domain" description="Insecticide toxin TcdB middle/N-terminal" evidence="6">
    <location>
        <begin position="737"/>
        <end position="874"/>
    </location>
</feature>
<accession>A0A937FZ51</accession>
<dbReference type="InterPro" id="IPR022045">
    <property type="entry name" value="TcdB_toxin_mid/N"/>
</dbReference>
<feature type="region of interest" description="Disordered" evidence="4">
    <location>
        <begin position="1"/>
        <end position="29"/>
    </location>
</feature>
<dbReference type="PANTHER" id="PTHR32305">
    <property type="match status" value="1"/>
</dbReference>
<dbReference type="Gene3D" id="2.180.10.10">
    <property type="entry name" value="RHS repeat-associated core"/>
    <property type="match status" value="1"/>
</dbReference>
<keyword evidence="8" id="KW-1185">Reference proteome</keyword>
<dbReference type="GO" id="GO:0005576">
    <property type="term" value="C:extracellular region"/>
    <property type="evidence" value="ECO:0007669"/>
    <property type="project" value="UniProtKB-SubCell"/>
</dbReference>
<keyword evidence="2" id="KW-0964">Secreted</keyword>
<dbReference type="InterPro" id="IPR050708">
    <property type="entry name" value="T6SS_VgrG/RHS"/>
</dbReference>
<organism evidence="7 8">
    <name type="scientific">Fulvivirga marina</name>
    <dbReference type="NCBI Taxonomy" id="2494733"/>
    <lineage>
        <taxon>Bacteria</taxon>
        <taxon>Pseudomonadati</taxon>
        <taxon>Bacteroidota</taxon>
        <taxon>Cytophagia</taxon>
        <taxon>Cytophagales</taxon>
        <taxon>Fulvivirgaceae</taxon>
        <taxon>Fulvivirga</taxon>
    </lineage>
</organism>
<evidence type="ECO:0000256" key="1">
    <source>
        <dbReference type="ARBA" id="ARBA00004613"/>
    </source>
</evidence>
<gene>
    <name evidence="7" type="ORF">JMN32_15175</name>
</gene>
<dbReference type="SUPFAM" id="SSF69318">
    <property type="entry name" value="Integrin alpha N-terminal domain"/>
    <property type="match status" value="1"/>
</dbReference>
<dbReference type="GO" id="GO:0005737">
    <property type="term" value="C:cytoplasm"/>
    <property type="evidence" value="ECO:0007669"/>
    <property type="project" value="InterPro"/>
</dbReference>
<comment type="caution">
    <text evidence="7">The sequence shown here is derived from an EMBL/GenBank/DDBJ whole genome shotgun (WGS) entry which is preliminary data.</text>
</comment>
<dbReference type="Pfam" id="PF12255">
    <property type="entry name" value="TcdB_toxin_midC"/>
    <property type="match status" value="1"/>
</dbReference>
<keyword evidence="3" id="KW-0843">Virulence</keyword>
<name>A0A937FZ51_9BACT</name>
<feature type="domain" description="Insecticide toxin TcdB middle/C-terminal" evidence="5">
    <location>
        <begin position="965"/>
        <end position="1099"/>
    </location>
</feature>
<dbReference type="EMBL" id="JAEUGD010000053">
    <property type="protein sequence ID" value="MBL6447658.1"/>
    <property type="molecule type" value="Genomic_DNA"/>
</dbReference>
<dbReference type="NCBIfam" id="TIGR03696">
    <property type="entry name" value="Rhs_assc_core"/>
    <property type="match status" value="1"/>
</dbReference>
<dbReference type="InterPro" id="IPR003284">
    <property type="entry name" value="Sal_SpvB"/>
</dbReference>
<evidence type="ECO:0000256" key="4">
    <source>
        <dbReference type="SAM" id="MobiDB-lite"/>
    </source>
</evidence>
<dbReference type="Proteomes" id="UP000614216">
    <property type="component" value="Unassembled WGS sequence"/>
</dbReference>
<sequence>MNTKDAENTTQKKPKNQLDTLTQERATESNAIDIPSVSLPKGGGALKGIDEKFEVNAANGTASFSIPLPLTPGRNGFTPSLALGYNSGSGNSPFGLGWSLQYPSIIRKSDKQLPRYREGNEEDIFMFSGAEDLVPYLQKQTAGDWEPVEFASGDYQVKRYRPRVEGGFARIEKITHPDHDTYWKVTTKENIVTFFGRSTHSRIADPEDVTRIYQWLPEFSFDNKGNWIRYYYKRDYNIDDDGSIHEDSSIPNHVHERNRKSGLAPFTNSYLKRVAYGNRQAYYPDPTQPYDLSDPGDSEYLFELVLDYGEHTHEIEPHIENDVWDYRDDPFSSFRAGFEIRTQRLCRRIMMFHHFEDETDMQGYEENGDQISHPFGRNYLVRTLELDHKGSSINDSGQTEVNYLISITQAGYIRLYDEESTPIGYSRKALPPLEFDYQQLQWNTEVRNVSQQNLVHTPVGLTNNYQFTDFYAEGISGILTEQGEGWFYKSNLGDIDEDGRVTLAEAKPVIPKPSLTGLANGALSLQDLEANGKKQVVVNRPGLQGFFELTEGNDWEPFQAFTETASIDLRDPNTRMLDLTGDGQPDLVMTEENVFTWHAANGKLGHKAAERSPKPYDEERGPALIFADSDQSEAVYLADFTGDGLTDIVRVRNGEICYWANKGYGNFSAKITMANAPVFDYPDQFNTQYIQLADISGTGAADIIYLGQNTFNAYINLSGNGWSDAHKINPFFPINRNAQVTVTDLLGTGTSCLVWSSDLPADRQTPMRYIDLMDSKKPHVMVGYRNNMGKETALEYKSSTYYYLKDKAEGLPWITKLPFPVQVIARNIVEDKITQVRFASQYRYHHGYYDHAEREFRGFGMVEQQDTEFYDTWNKANSDTRLEKSEELYQPPVLTKTWFHTGAFLDRERILTQFEKEYWYEVYNNTFPEAMLTVNEPVLPVARVVSVEGLDFDIENLRTEEWREALRACKGMTLRQEVFALDGKEADTDSLQLQAKPYTIATHTCNIQLLQPRAANRYAVFMPTESEALSIHYERNEKDPRIAHTLNIEFDDLGNILKTASVVYPRQNAARASAINAIQEEVRNLDYARPEEQDACLAHLDELDAEQQKTLITFTCNKFTEDLIDSDLYLLRLPAENQTFEITGLQPSDTLFQIGEFDGVMDPDNEIAYHEESSSGLQRRLIEHIQTTYYNDDLTTELGLYEHGQHGIPYQGYQLAYTPELLDTIFGDKLPSDPSELENLLSDNDTDGDNQYSQCRFVHRDDNNWWIRSGVTRFYLDERTESIRDIEHRFFTPQSYLDPFGSETWVTYYRDYFMMTDSTTDALDNQTEVQRFNFRTLSPTFMRDINHNLSEVFVDELGLVKAMAVMGKGDEADNLHGISEITTEANEESIRDYFVFETTEDLRRQAREFLQNATARFVYDFKRYQSSMENRDLHDAEAAPCTIPKLIPTTVGSIMREKHVAVLAAGELSNLQLSFEYTDGMGNVVMTKAQAEPGEALQLQIQPDCDYRLETIDTSDSNQLRWIGNGRTILNNKGNPVKQYEPYFSVNPFYEDAKELVEGEVTPVIHYDALGRNVYTELPNGTFTAVEFDTWQQRTFDQNDNILQSTWYTDRVSGGLGSAAREAAEKSVIHNNSPNRVFLDTLGRPILSIEHNKWQNNDAGTTSDFEELYSTYIDLDIEGNTRKVIDARDNPVMCWQYDMLGHRVFQESMDAGRRWMLNNVAGNPIISWDEKGHMLRHTYGELQRPISTHITGGDSGLDHTIARTIYGEGLTDAINRNLRGQVYQQFDSSGLVQNERLDFKGNLLIAWRRLLLDAQAEVTDWADDTITRESLLEEEIFIKTTTYDALNRMAEMHNWHSVNTGTGIYLPHYNERGVLQSETLSLNGTDTPAIRDIQYNEKGQRQRIHYGNDTVTQYSYDPKTFRLIKLRTTRSPHGSGYTDFPASHFGLKDLQVLQDLNYTYDPVGNITEVYDDAYETVFHDSQEVVARSRYTYDSLYRLIKATGRENNTYNEAPNRQEPPVIHLNSPNEIRNYTQIYSYDAVGNFNFMQHVARGNGWTRHYETASDSNRLDRTYTNSDPGGISYGYDPHGSMLNFGNEAAPYLPDWDYRDMISHIDLGGGGDAWYQYDASKQRTRKHIRKNGGIIEERIYLEGMEVYRRQGNGVVRDEVIETHHLFADDQKILIVEDVRVSGTERLSEGTLFRYQYSNHLGSVGLELNEERQIISYEEYHPYGTPAYRAKNSAIEAKAKRYRYTGMERDEETGLNYHTARYYLPWLGRWCSSDPIGVEGGGNLYEYSRGNSINIFDPNGEQPIDGFQLSERAGRMMPIARSSSIYFGALRNHPERGWLIRDRNRPRRVGARRGDRVPNEELITSLTSIENANRVATQLNRIRETNSIYDPSLILTIAHREFGANIFANGRVNSFYGGGLDNLFFDIATRRQIPLFRRYLNELSEGFAEQEGEENHDRAERFGEMSRSRRMGRLRRQGLLPNDFPSLNAATTRRGGRVIGTLNEAGEFIFPALLPTDRILEVVAAKLTLAHTAFMSNYRRISEELNLEIEDDISTEARRFWTASFFGASESSRRLLRQHLNSGLSINELPGVPENETVSSGTDIRRVHGTTIVAESEALDSLIGFHRE</sequence>
<dbReference type="InterPro" id="IPR022385">
    <property type="entry name" value="Rhs_assc_core"/>
</dbReference>
<dbReference type="PRINTS" id="PR01341">
    <property type="entry name" value="SALSPVBPROT"/>
</dbReference>
<reference evidence="7" key="1">
    <citation type="submission" date="2021-01" db="EMBL/GenBank/DDBJ databases">
        <title>Fulvivirga kasyanovii gen. nov., sp nov., a novel member of the phylum Bacteroidetes isolated from seawater in a mussel farm.</title>
        <authorList>
            <person name="Zhao L.-H."/>
            <person name="Wang Z.-J."/>
        </authorList>
    </citation>
    <scope>NUCLEOTIDE SEQUENCE</scope>
    <source>
        <strain evidence="7">29W222</strain>
    </source>
</reference>
<dbReference type="PANTHER" id="PTHR32305:SF15">
    <property type="entry name" value="PROTEIN RHSA-RELATED"/>
    <property type="match status" value="1"/>
</dbReference>
<evidence type="ECO:0000256" key="3">
    <source>
        <dbReference type="ARBA" id="ARBA00023026"/>
    </source>
</evidence>
<evidence type="ECO:0000259" key="6">
    <source>
        <dbReference type="Pfam" id="PF12256"/>
    </source>
</evidence>
<dbReference type="RefSeq" id="WP_202857198.1">
    <property type="nucleotide sequence ID" value="NZ_JAEUGD010000053.1"/>
</dbReference>